<evidence type="ECO:0000313" key="2">
    <source>
        <dbReference type="Proteomes" id="UP000008842"/>
    </source>
</evidence>
<dbReference type="Pfam" id="PF07877">
    <property type="entry name" value="DUF1661"/>
    <property type="match status" value="1"/>
</dbReference>
<dbReference type="AlphaFoldDB" id="B2RKF5"/>
<reference evidence="1 2" key="1">
    <citation type="journal article" date="2008" name="DNA Res.">
        <title>Determination of the genome sequence of Porphyromonas gingivalis strain ATCC 33277 and genomic comparison with strain W83 revealed extensive genome rearrangements in P. gingivalis.</title>
        <authorList>
            <person name="Naito M."/>
            <person name="Hirakawa H."/>
            <person name="Yamashita A."/>
            <person name="Ohara N."/>
            <person name="Shoji M."/>
            <person name="Yukitake H."/>
            <person name="Nakayama K."/>
            <person name="Toh H."/>
            <person name="Yoshimura F."/>
            <person name="Kuhara S."/>
            <person name="Hattori M."/>
            <person name="Hayashi T."/>
            <person name="Nakayama K."/>
        </authorList>
    </citation>
    <scope>NUCLEOTIDE SEQUENCE [LARGE SCALE GENOMIC DNA]</scope>
    <source>
        <strain evidence="2">ATCC 33277 / DSM 20709 / CIP 103683 / JCM 12257 / NCTC 11834 / 2561</strain>
    </source>
</reference>
<dbReference type="KEGG" id="pgn:PGN_1331"/>
<evidence type="ECO:0000313" key="1">
    <source>
        <dbReference type="EMBL" id="BAG33850.1"/>
    </source>
</evidence>
<organism evidence="1 2">
    <name type="scientific">Porphyromonas gingivalis (strain ATCC 33277 / DSM 20709 / CIP 103683 / JCM 12257 / NCTC 11834 / 2561)</name>
    <dbReference type="NCBI Taxonomy" id="431947"/>
    <lineage>
        <taxon>Bacteria</taxon>
        <taxon>Pseudomonadati</taxon>
        <taxon>Bacteroidota</taxon>
        <taxon>Bacteroidia</taxon>
        <taxon>Bacteroidales</taxon>
        <taxon>Porphyromonadaceae</taxon>
        <taxon>Porphyromonas</taxon>
    </lineage>
</organism>
<sequence length="103" mass="11922">MMENILIYIPMVHRLSDRVFSFFSAKIRGICCMSASSIYRHLGNTSQKICNCGLSFLKKWNHNFFVSARKFFASRATIKKFSRHVLGSVKRGNFGAWPVLKER</sequence>
<dbReference type="Proteomes" id="UP000008842">
    <property type="component" value="Chromosome"/>
</dbReference>
<gene>
    <name evidence="1" type="ordered locus">PGN_1331</name>
</gene>
<proteinExistence type="predicted"/>
<accession>B2RKF5</accession>
<dbReference type="InterPro" id="IPR012456">
    <property type="entry name" value="DUF1661"/>
</dbReference>
<dbReference type="EMBL" id="AP009380">
    <property type="protein sequence ID" value="BAG33850.1"/>
    <property type="molecule type" value="Genomic_DNA"/>
</dbReference>
<dbReference type="HOGENOM" id="CLU_170332_0_0_10"/>
<protein>
    <submittedName>
        <fullName evidence="1">Uncharacterized protein</fullName>
    </submittedName>
</protein>
<name>B2RKF5_PORG3</name>